<dbReference type="AlphaFoldDB" id="A0A0A9D037"/>
<accession>A0A0A9D037</accession>
<reference evidence="2" key="2">
    <citation type="journal article" date="2015" name="Data Brief">
        <title>Shoot transcriptome of the giant reed, Arundo donax.</title>
        <authorList>
            <person name="Barrero R.A."/>
            <person name="Guerrero F.D."/>
            <person name="Moolhuijzen P."/>
            <person name="Goolsby J.A."/>
            <person name="Tidwell J."/>
            <person name="Bellgard S.E."/>
            <person name="Bellgard M.I."/>
        </authorList>
    </citation>
    <scope>NUCLEOTIDE SEQUENCE</scope>
    <source>
        <tissue evidence="2">Shoot tissue taken approximately 20 cm above the soil surface</tissue>
    </source>
</reference>
<dbReference type="EMBL" id="GBRH01216709">
    <property type="protein sequence ID" value="JAD81186.1"/>
    <property type="molecule type" value="Transcribed_RNA"/>
</dbReference>
<proteinExistence type="predicted"/>
<protein>
    <submittedName>
        <fullName evidence="2">AROF</fullName>
    </submittedName>
</protein>
<organism evidence="2">
    <name type="scientific">Arundo donax</name>
    <name type="common">Giant reed</name>
    <name type="synonym">Donax arundinaceus</name>
    <dbReference type="NCBI Taxonomy" id="35708"/>
    <lineage>
        <taxon>Eukaryota</taxon>
        <taxon>Viridiplantae</taxon>
        <taxon>Streptophyta</taxon>
        <taxon>Embryophyta</taxon>
        <taxon>Tracheophyta</taxon>
        <taxon>Spermatophyta</taxon>
        <taxon>Magnoliopsida</taxon>
        <taxon>Liliopsida</taxon>
        <taxon>Poales</taxon>
        <taxon>Poaceae</taxon>
        <taxon>PACMAD clade</taxon>
        <taxon>Arundinoideae</taxon>
        <taxon>Arundineae</taxon>
        <taxon>Arundo</taxon>
    </lineage>
</organism>
<name>A0A0A9D037_ARUDO</name>
<evidence type="ECO:0000313" key="2">
    <source>
        <dbReference type="EMBL" id="JAD81186.1"/>
    </source>
</evidence>
<feature type="region of interest" description="Disordered" evidence="1">
    <location>
        <begin position="88"/>
        <end position="119"/>
    </location>
</feature>
<sequence length="119" mass="12797">MCQFTVPVALLTVFGEIQVPLRDALHGGVPSGDEGAEQVERGGRLRVGADHPLRVGDAALLVERVAVDVVAPVAGQLHPIPHLERVRPRLRELPRHPTNLDDGHLGAEHEDGGHLEEDA</sequence>
<reference evidence="2" key="1">
    <citation type="submission" date="2014-09" db="EMBL/GenBank/DDBJ databases">
        <authorList>
            <person name="Magalhaes I.L.F."/>
            <person name="Oliveira U."/>
            <person name="Santos F.R."/>
            <person name="Vidigal T.H.D.A."/>
            <person name="Brescovit A.D."/>
            <person name="Santos A.J."/>
        </authorList>
    </citation>
    <scope>NUCLEOTIDE SEQUENCE</scope>
    <source>
        <tissue evidence="2">Shoot tissue taken approximately 20 cm above the soil surface</tissue>
    </source>
</reference>
<evidence type="ECO:0000256" key="1">
    <source>
        <dbReference type="SAM" id="MobiDB-lite"/>
    </source>
</evidence>